<dbReference type="Gene3D" id="3.40.50.1820">
    <property type="entry name" value="alpha/beta hydrolase"/>
    <property type="match status" value="1"/>
</dbReference>
<reference evidence="4" key="1">
    <citation type="submission" date="2022-07" db="EMBL/GenBank/DDBJ databases">
        <title>Draft genome sequence of Zalerion maritima ATCC 34329, a (micro)plastics degrading marine fungus.</title>
        <authorList>
            <person name="Paco A."/>
            <person name="Goncalves M.F.M."/>
            <person name="Rocha-Santos T.A.P."/>
            <person name="Alves A."/>
        </authorList>
    </citation>
    <scope>NUCLEOTIDE SEQUENCE</scope>
    <source>
        <strain evidence="4">ATCC 34329</strain>
    </source>
</reference>
<proteinExistence type="inferred from homology"/>
<feature type="compositionally biased region" description="Polar residues" evidence="2">
    <location>
        <begin position="1359"/>
        <end position="1378"/>
    </location>
</feature>
<evidence type="ECO:0000256" key="2">
    <source>
        <dbReference type="SAM" id="MobiDB-lite"/>
    </source>
</evidence>
<evidence type="ECO:0000256" key="1">
    <source>
        <dbReference type="ARBA" id="ARBA00007920"/>
    </source>
</evidence>
<dbReference type="InterPro" id="IPR027417">
    <property type="entry name" value="P-loop_NTPase"/>
</dbReference>
<evidence type="ECO:0000259" key="3">
    <source>
        <dbReference type="Pfam" id="PF05057"/>
    </source>
</evidence>
<feature type="region of interest" description="Disordered" evidence="2">
    <location>
        <begin position="1201"/>
        <end position="1235"/>
    </location>
</feature>
<protein>
    <submittedName>
        <fullName evidence="4">Protein SERAC1</fullName>
    </submittedName>
</protein>
<feature type="compositionally biased region" description="Basic and acidic residues" evidence="2">
    <location>
        <begin position="1342"/>
        <end position="1353"/>
    </location>
</feature>
<dbReference type="InterPro" id="IPR007751">
    <property type="entry name" value="DUF676_lipase-like"/>
</dbReference>
<gene>
    <name evidence="4" type="ORF">MKZ38_001362</name>
</gene>
<feature type="region of interest" description="Disordered" evidence="2">
    <location>
        <begin position="1479"/>
        <end position="1541"/>
    </location>
</feature>
<accession>A0AAD5RQC3</accession>
<dbReference type="Gene3D" id="3.40.50.300">
    <property type="entry name" value="P-loop containing nucleotide triphosphate hydrolases"/>
    <property type="match status" value="1"/>
</dbReference>
<feature type="compositionally biased region" description="Gly residues" evidence="2">
    <location>
        <begin position="1602"/>
        <end position="1613"/>
    </location>
</feature>
<dbReference type="PANTHER" id="PTHR48187:SF2">
    <property type="entry name" value="LD21810P"/>
    <property type="match status" value="1"/>
</dbReference>
<feature type="region of interest" description="Disordered" evidence="2">
    <location>
        <begin position="1283"/>
        <end position="1460"/>
    </location>
</feature>
<evidence type="ECO:0000313" key="5">
    <source>
        <dbReference type="Proteomes" id="UP001201980"/>
    </source>
</evidence>
<feature type="compositionally biased region" description="Low complexity" evidence="2">
    <location>
        <begin position="1379"/>
        <end position="1388"/>
    </location>
</feature>
<feature type="compositionally biased region" description="Polar residues" evidence="2">
    <location>
        <begin position="443"/>
        <end position="453"/>
    </location>
</feature>
<feature type="compositionally biased region" description="Polar residues" evidence="2">
    <location>
        <begin position="1139"/>
        <end position="1148"/>
    </location>
</feature>
<comment type="caution">
    <text evidence="4">The sequence shown here is derived from an EMBL/GenBank/DDBJ whole genome shotgun (WGS) entry which is preliminary data.</text>
</comment>
<dbReference type="InterPro" id="IPR029058">
    <property type="entry name" value="AB_hydrolase_fold"/>
</dbReference>
<dbReference type="EMBL" id="JAKWBI020000136">
    <property type="protein sequence ID" value="KAJ2901824.1"/>
    <property type="molecule type" value="Genomic_DNA"/>
</dbReference>
<name>A0AAD5RQC3_9PEZI</name>
<sequence length="1621" mass="177641">MFLNHNGEYGWLPCPKFVFHKEANCYRGLPRMQQAGTNTPLRVALPSIGSINRQIARFEISPVHTHPEAEVDIVLVHGLNGEPERTWTSSKTGVFWPIDLLPETLKDKPANILVYGYNADVYTSVLSTRHNTSTSSDFILGHAQTLVNTLAIYRKSERTSRNPIIWVAHSLGGILVKRALLYSNDVTADKHDYLRSIYVSTYGIIFLGTPHQGSQIANWGRMLQAMAEVAMPKKLYHSESVLLKTLKKDSETLQNISIHFLDIYQRFRIQMVREAQMTDLKGTRPQDWWTDGRAGFWKHIVCYQISVAHKGGAFVVEPTSAGPDLPEVTYYSIEATHSGMCKFQGKDAPGYRNVSSSIREWVEEAPRTIQPKMRTGSWLVLGRPNNKEVRGQFSASKRLNETPTGVADVETHDQSNKIEYQPPKLLHQGSSSLLEHEHAGRSASRNLNESFSSQVESEHGQGFPFVVPDGFRPNSFFKGREDEMKALHRVLMNKSRRLGGTASALIHGMPGSGKTCLAREYVFRHIRNFPGGIFWVRAKSLKEAEDAFWRIARHEAFRSCHSPEDIRDLRDQTKMVEIVKKWLNKREDWLMIVDGIHFTDEGMSQLIPFTVNTSLIYTSTERVIGDHRFNNPSLLDLPKLRALEAQELLLDEIGKKSPHTQDDLVRAMELVQLMENLPLMIHVAAQQITATGEPLSKYLRSYKKSPKVGSLPAYRAVLRQLRDRGQTEALNLMFILSFFSQEVPYELLAFGLRALDGATPVKSRDGFSYHASLNTTFKVLISFGLIERNVDDSPTSSQTSGTRSQDHATDGLDILKLHSVVQAFFIDTLPERDISFWLDRAIAVYCHSYDDADRRIKADPNAGLPEDYRFYRTHGEKLMSHLIKQEKKHAGIGRLASARQELETRYSTINSEIEDLTESLLNGEGAVVSIFRSPSISDSDMTTPASEADDGGPGYFPGGGGDAMPVASPISYERAHENVPQFHRPYPADDFYGEMPYMPSDHLTDDDVTVTPGLDSSVVLEGFDNSVLPGDNDDSRGWTTVAHRTIKRNSSRRYRDHAGAWRQTTDQVVDPRVSTNRPFTTISRYTAQGIVVPTVYGETQPGVKTHARHSSDTRSEAEETLAKINAKSPLGSEGGLSVQCKSRSSSATIPVRPSLAALGRTSYAQVASGVDQGPEEPPSATFGKILENAGNAASAALKKLGGAEGGSSTSPQGSQDVSSEASPTRNDQTTEENDKFVDNLVLQRRQIQASRSAQSSPAQRGVAWVAPPGLPVERYPGNGLHDGLGIIPRVRPKVHTQSPPPLGRDSTRSSGVSEDYHRMAQSVPAIPQTQVHPPPAAPNTPLHDREAAVDHWDALPPQGYSSQPMSRNASHQSANSDPGNSSRHTTGTSSGGSVGRSFPPPGSNRRSASVVESEPSPRLKALDVPLTSYDAYQDRVGGAVGGRRPRAGSESTTVRPSPLSLQQQESIFAGFNHKPSFIAASPDSGGRSGIGSCRASRDVSATSSAGSGSGRRSASRSMSRGRAAEVCGSGSGGEPLARSVSGGGGFAVKGRIIEFGEHPVDVQLAGERVRATNMERERRKQSPSSTRSSGNSGGCANYGNGRVVGGTDSGVGLGILKELRE</sequence>
<dbReference type="PANTHER" id="PTHR48187">
    <property type="entry name" value="LD21810P"/>
    <property type="match status" value="1"/>
</dbReference>
<comment type="similarity">
    <text evidence="1">Belongs to the putative lipase ROG1 family.</text>
</comment>
<dbReference type="Pfam" id="PF05057">
    <property type="entry name" value="DUF676"/>
    <property type="match status" value="1"/>
</dbReference>
<feature type="compositionally biased region" description="Polar residues" evidence="2">
    <location>
        <begin position="1449"/>
        <end position="1460"/>
    </location>
</feature>
<dbReference type="SUPFAM" id="SSF53474">
    <property type="entry name" value="alpha/beta-Hydrolases"/>
    <property type="match status" value="1"/>
</dbReference>
<feature type="region of interest" description="Disordered" evidence="2">
    <location>
        <begin position="1566"/>
        <end position="1621"/>
    </location>
</feature>
<feature type="compositionally biased region" description="Polar residues" evidence="2">
    <location>
        <begin position="1208"/>
        <end position="1227"/>
    </location>
</feature>
<feature type="compositionally biased region" description="Basic and acidic residues" evidence="2">
    <location>
        <begin position="1567"/>
        <end position="1580"/>
    </location>
</feature>
<feature type="region of interest" description="Disordered" evidence="2">
    <location>
        <begin position="433"/>
        <end position="453"/>
    </location>
</feature>
<dbReference type="SUPFAM" id="SSF52540">
    <property type="entry name" value="P-loop containing nucleoside triphosphate hydrolases"/>
    <property type="match status" value="1"/>
</dbReference>
<evidence type="ECO:0000313" key="4">
    <source>
        <dbReference type="EMBL" id="KAJ2901824.1"/>
    </source>
</evidence>
<feature type="domain" description="DUF676" evidence="3">
    <location>
        <begin position="73"/>
        <end position="227"/>
    </location>
</feature>
<feature type="compositionally biased region" description="Low complexity" evidence="2">
    <location>
        <begin position="1500"/>
        <end position="1521"/>
    </location>
</feature>
<organism evidence="4 5">
    <name type="scientific">Zalerion maritima</name>
    <dbReference type="NCBI Taxonomy" id="339359"/>
    <lineage>
        <taxon>Eukaryota</taxon>
        <taxon>Fungi</taxon>
        <taxon>Dikarya</taxon>
        <taxon>Ascomycota</taxon>
        <taxon>Pezizomycotina</taxon>
        <taxon>Sordariomycetes</taxon>
        <taxon>Lulworthiomycetidae</taxon>
        <taxon>Lulworthiales</taxon>
        <taxon>Lulworthiaceae</taxon>
        <taxon>Zalerion</taxon>
    </lineage>
</organism>
<dbReference type="Proteomes" id="UP001201980">
    <property type="component" value="Unassembled WGS sequence"/>
</dbReference>
<feature type="region of interest" description="Disordered" evidence="2">
    <location>
        <begin position="1126"/>
        <end position="1149"/>
    </location>
</feature>
<keyword evidence="5" id="KW-1185">Reference proteome</keyword>